<dbReference type="Gene3D" id="3.30.420.10">
    <property type="entry name" value="Ribonuclease H-like superfamily/Ribonuclease H"/>
    <property type="match status" value="1"/>
</dbReference>
<dbReference type="InterPro" id="IPR002514">
    <property type="entry name" value="Transposase_8"/>
</dbReference>
<comment type="caution">
    <text evidence="3">The sequence shown here is derived from an EMBL/GenBank/DDBJ whole genome shotgun (WGS) entry which is preliminary data.</text>
</comment>
<accession>A0ABR9B0A3</accession>
<reference evidence="3 4" key="1">
    <citation type="submission" date="2020-09" db="EMBL/GenBank/DDBJ databases">
        <title>Paenibacillus sp. CAU 1523 isolated from sand of Haeundae Beach.</title>
        <authorList>
            <person name="Kim W."/>
        </authorList>
    </citation>
    <scope>NUCLEOTIDE SEQUENCE [LARGE SCALE GENOMIC DNA]</scope>
    <source>
        <strain evidence="3 4">CAU 1523</strain>
    </source>
</reference>
<dbReference type="Gene3D" id="1.10.10.60">
    <property type="entry name" value="Homeodomain-like"/>
    <property type="match status" value="1"/>
</dbReference>
<evidence type="ECO:0000259" key="2">
    <source>
        <dbReference type="PROSITE" id="PS50994"/>
    </source>
</evidence>
<dbReference type="InterPro" id="IPR009057">
    <property type="entry name" value="Homeodomain-like_sf"/>
</dbReference>
<dbReference type="Pfam" id="PF13333">
    <property type="entry name" value="rve_2"/>
    <property type="match status" value="1"/>
</dbReference>
<evidence type="ECO:0000313" key="4">
    <source>
        <dbReference type="Proteomes" id="UP000634529"/>
    </source>
</evidence>
<dbReference type="RefSeq" id="WP_192026079.1">
    <property type="nucleotide sequence ID" value="NZ_JACYTN010000014.1"/>
</dbReference>
<dbReference type="EMBL" id="JACYTN010000014">
    <property type="protein sequence ID" value="MBD8499743.1"/>
    <property type="molecule type" value="Genomic_DNA"/>
</dbReference>
<dbReference type="InterPro" id="IPR036397">
    <property type="entry name" value="RNaseH_sf"/>
</dbReference>
<dbReference type="PROSITE" id="PS50994">
    <property type="entry name" value="INTEGRASE"/>
    <property type="match status" value="1"/>
</dbReference>
<dbReference type="InterPro" id="IPR048020">
    <property type="entry name" value="Transpos_IS3"/>
</dbReference>
<comment type="function">
    <text evidence="1">Involved in the transposition of the insertion sequence.</text>
</comment>
<dbReference type="SUPFAM" id="SSF46689">
    <property type="entry name" value="Homeodomain-like"/>
    <property type="match status" value="1"/>
</dbReference>
<dbReference type="PANTHER" id="PTHR46889:SF4">
    <property type="entry name" value="TRANSPOSASE INSO FOR INSERTION SEQUENCE ELEMENT IS911B-RELATED"/>
    <property type="match status" value="1"/>
</dbReference>
<evidence type="ECO:0000313" key="3">
    <source>
        <dbReference type="EMBL" id="MBD8499743.1"/>
    </source>
</evidence>
<dbReference type="Pfam" id="PF00665">
    <property type="entry name" value="rve"/>
    <property type="match status" value="1"/>
</dbReference>
<dbReference type="InterPro" id="IPR025948">
    <property type="entry name" value="HTH-like_dom"/>
</dbReference>
<protein>
    <submittedName>
        <fullName evidence="3">IS3 family transposase</fullName>
    </submittedName>
</protein>
<evidence type="ECO:0000256" key="1">
    <source>
        <dbReference type="ARBA" id="ARBA00002286"/>
    </source>
</evidence>
<dbReference type="Pfam" id="PF01527">
    <property type="entry name" value="HTH_Tnp_1"/>
    <property type="match status" value="1"/>
</dbReference>
<gene>
    <name evidence="3" type="ORF">IFO66_15730</name>
</gene>
<sequence>MPRQRRTFTSEFKKQMVQLYDNGKSRTDIVDEYELSASALDRWIKQAHQSGSFSEKANRTPEENELLALRKEIQRLKMENDIPKASGADHGTKVNVIKRNRDNYSVSAMCAVLQIAKSTYYYEAKERKSEDDVTNDIVDIFEKNRKSYGTRNIKVKLHERGLTVSRRRIGRIMNEQGLVSTYTVAQYKPHKMSYNESKQANELGREFNQREAKRVIVSDLTYVKVKSRWHYICIFVDLFNREIIGSSVGASKDAALVARAFASVQGDLRQIQLFHTDRGSEFKNKEIEETLHAFNIGRSLSMKGCPYDNAVAEATFKIMKTEFIHQMSFRSLPHLKVELNDYINWYNRHRIHGTLGYVSPIEYRNLALKKVV</sequence>
<dbReference type="SUPFAM" id="SSF53098">
    <property type="entry name" value="Ribonuclease H-like"/>
    <property type="match status" value="1"/>
</dbReference>
<organism evidence="3 4">
    <name type="scientific">Paenibacillus arenosi</name>
    <dbReference type="NCBI Taxonomy" id="2774142"/>
    <lineage>
        <taxon>Bacteria</taxon>
        <taxon>Bacillati</taxon>
        <taxon>Bacillota</taxon>
        <taxon>Bacilli</taxon>
        <taxon>Bacillales</taxon>
        <taxon>Paenibacillaceae</taxon>
        <taxon>Paenibacillus</taxon>
    </lineage>
</organism>
<proteinExistence type="predicted"/>
<dbReference type="Pfam" id="PF13276">
    <property type="entry name" value="HTH_21"/>
    <property type="match status" value="1"/>
</dbReference>
<keyword evidence="4" id="KW-1185">Reference proteome</keyword>
<feature type="domain" description="Integrase catalytic" evidence="2">
    <location>
        <begin position="207"/>
        <end position="368"/>
    </location>
</feature>
<dbReference type="InterPro" id="IPR012337">
    <property type="entry name" value="RNaseH-like_sf"/>
</dbReference>
<dbReference type="Proteomes" id="UP000634529">
    <property type="component" value="Unassembled WGS sequence"/>
</dbReference>
<dbReference type="PANTHER" id="PTHR46889">
    <property type="entry name" value="TRANSPOSASE INSF FOR INSERTION SEQUENCE IS3B-RELATED"/>
    <property type="match status" value="1"/>
</dbReference>
<name>A0ABR9B0A3_9BACL</name>
<dbReference type="InterPro" id="IPR001584">
    <property type="entry name" value="Integrase_cat-core"/>
</dbReference>
<dbReference type="InterPro" id="IPR050900">
    <property type="entry name" value="Transposase_IS3/IS150/IS904"/>
</dbReference>
<dbReference type="NCBIfam" id="NF033516">
    <property type="entry name" value="transpos_IS3"/>
    <property type="match status" value="1"/>
</dbReference>